<gene>
    <name evidence="1" type="ORF">PTKU64_85600</name>
</gene>
<evidence type="ECO:0000313" key="1">
    <source>
        <dbReference type="EMBL" id="BCZ84885.1"/>
    </source>
</evidence>
<reference evidence="1 2" key="1">
    <citation type="journal article" date="2022" name="Front. Microbiol.">
        <title>Identification and characterization of a novel class of self-sufficient cytochrome P450 hydroxylase involved in cyclohexanecarboxylate degradation in Paraburkholderia terrae strain KU-64.</title>
        <authorList>
            <person name="Yamamoto T."/>
            <person name="Hasegawa Y."/>
            <person name="Iwaki H."/>
        </authorList>
    </citation>
    <scope>NUCLEOTIDE SEQUENCE [LARGE SCALE GENOMIC DNA]</scope>
    <source>
        <strain evidence="1 2">KU-64</strain>
    </source>
</reference>
<protein>
    <recommendedName>
        <fullName evidence="3">DUF2934 domain-containing protein</fullName>
    </recommendedName>
</protein>
<proteinExistence type="predicted"/>
<dbReference type="InterPro" id="IPR021327">
    <property type="entry name" value="DUF2934"/>
</dbReference>
<organism evidence="1 2">
    <name type="scientific">Paraburkholderia terrae</name>
    <dbReference type="NCBI Taxonomy" id="311230"/>
    <lineage>
        <taxon>Bacteria</taxon>
        <taxon>Pseudomonadati</taxon>
        <taxon>Pseudomonadota</taxon>
        <taxon>Betaproteobacteria</taxon>
        <taxon>Burkholderiales</taxon>
        <taxon>Burkholderiaceae</taxon>
        <taxon>Paraburkholderia</taxon>
    </lineage>
</organism>
<sequence>MSEITLEEKIRVRAFELWQQDGSLEGCADEYWHMARAQVEKEMAVPGAAQTGDPEVPATC</sequence>
<evidence type="ECO:0008006" key="3">
    <source>
        <dbReference type="Google" id="ProtNLM"/>
    </source>
</evidence>
<dbReference type="Proteomes" id="UP001319874">
    <property type="component" value="Chromosome 4"/>
</dbReference>
<keyword evidence="2" id="KW-1185">Reference proteome</keyword>
<dbReference type="EMBL" id="AP024958">
    <property type="protein sequence ID" value="BCZ84885.1"/>
    <property type="molecule type" value="Genomic_DNA"/>
</dbReference>
<evidence type="ECO:0000313" key="2">
    <source>
        <dbReference type="Proteomes" id="UP001319874"/>
    </source>
</evidence>
<accession>A0ABM7UAW7</accession>
<dbReference type="Pfam" id="PF11154">
    <property type="entry name" value="DUF2934"/>
    <property type="match status" value="1"/>
</dbReference>
<dbReference type="RefSeq" id="WP_180735396.1">
    <property type="nucleotide sequence ID" value="NZ_AP024958.1"/>
</dbReference>
<name>A0ABM7UAW7_9BURK</name>